<evidence type="ECO:0000313" key="5">
    <source>
        <dbReference type="Proteomes" id="UP000190541"/>
    </source>
</evidence>
<reference evidence="4 5" key="1">
    <citation type="submission" date="2017-02" db="EMBL/GenBank/DDBJ databases">
        <authorList>
            <person name="Peterson S.W."/>
        </authorList>
    </citation>
    <scope>NUCLEOTIDE SEQUENCE [LARGE SCALE GENOMIC DNA]</scope>
    <source>
        <strain evidence="4 5">DSM 22899</strain>
    </source>
</reference>
<dbReference type="AlphaFoldDB" id="A0A1T5CW39"/>
<dbReference type="Pfam" id="PF16173">
    <property type="entry name" value="DUF4874"/>
    <property type="match status" value="1"/>
</dbReference>
<dbReference type="InterPro" id="IPR032379">
    <property type="entry name" value="DUF4874"/>
</dbReference>
<name>A0A1T5CW39_9SPHI</name>
<dbReference type="Proteomes" id="UP000190541">
    <property type="component" value="Unassembled WGS sequence"/>
</dbReference>
<feature type="domain" description="DUF4874" evidence="3">
    <location>
        <begin position="41"/>
        <end position="236"/>
    </location>
</feature>
<sequence>MVGAALLASLLIYACTQAAGDLPLVQGVHITFRESDADFPNPERGFYRYSETRTSNFTPLDAETLRSYRDPQLIGSANYSVVSTLVFRYYILDNFRDGPISAAILDALDAEMDAVRAAGVKIIPRFVYTVTSTGGDCPEGFICPPYGDAPKAVVLQHIEQLTPYFRQHADVIACVQMGFIGTWGEQYYSDYFGDPSGNGGQGYRLTDANWRDRLDVLQALLAAVPEDRMVQVRYPQFKQRYVYGIDAPVDAAPLSADEAFTGTDKARIGVHNDCFLSGPNDIGTYEDYGNDSSPRLSDAAVVNALRNYMKAEGQYVVVGGETCSDDYSPQNDCEPAGIAQQEFAAMHYSYLNAHYNHAVNNDWQDGGCMDAIKRNLGYRLVLKEATLPDQAFRGAQTTLSITLENKGYAPPFNRRLPILVLRHVSEGEEVAIPIAHDVRTWKTGVIQLNAQVSIPQDMAAGEYELLLHLPDAYDTLAHRPEYSIRLANEEVWEAATGYNRLHHTVQVK</sequence>
<feature type="signal peptide" evidence="1">
    <location>
        <begin position="1"/>
        <end position="18"/>
    </location>
</feature>
<protein>
    <recommendedName>
        <fullName evidence="6">DUF4832 domain-containing protein</fullName>
    </recommendedName>
</protein>
<evidence type="ECO:0000259" key="3">
    <source>
        <dbReference type="Pfam" id="PF16173"/>
    </source>
</evidence>
<dbReference type="Pfam" id="PF16116">
    <property type="entry name" value="DUF4832"/>
    <property type="match status" value="1"/>
</dbReference>
<accession>A0A1T5CW39</accession>
<evidence type="ECO:0000259" key="2">
    <source>
        <dbReference type="Pfam" id="PF16116"/>
    </source>
</evidence>
<feature type="domain" description="DUF4832" evidence="2">
    <location>
        <begin position="267"/>
        <end position="488"/>
    </location>
</feature>
<evidence type="ECO:0008006" key="6">
    <source>
        <dbReference type="Google" id="ProtNLM"/>
    </source>
</evidence>
<dbReference type="EMBL" id="FUYS01000005">
    <property type="protein sequence ID" value="SKB63546.1"/>
    <property type="molecule type" value="Genomic_DNA"/>
</dbReference>
<dbReference type="InterPro" id="IPR032267">
    <property type="entry name" value="DUF4832"/>
</dbReference>
<keyword evidence="5" id="KW-1185">Reference proteome</keyword>
<gene>
    <name evidence="4" type="ORF">SAMN05660226_02401</name>
</gene>
<dbReference type="OrthoDB" id="9760654at2"/>
<feature type="chain" id="PRO_5012007193" description="DUF4832 domain-containing protein" evidence="1">
    <location>
        <begin position="19"/>
        <end position="508"/>
    </location>
</feature>
<organism evidence="4 5">
    <name type="scientific">Parapedobacter luteus</name>
    <dbReference type="NCBI Taxonomy" id="623280"/>
    <lineage>
        <taxon>Bacteria</taxon>
        <taxon>Pseudomonadati</taxon>
        <taxon>Bacteroidota</taxon>
        <taxon>Sphingobacteriia</taxon>
        <taxon>Sphingobacteriales</taxon>
        <taxon>Sphingobacteriaceae</taxon>
        <taxon>Parapedobacter</taxon>
    </lineage>
</organism>
<evidence type="ECO:0000256" key="1">
    <source>
        <dbReference type="SAM" id="SignalP"/>
    </source>
</evidence>
<keyword evidence="1" id="KW-0732">Signal</keyword>
<evidence type="ECO:0000313" key="4">
    <source>
        <dbReference type="EMBL" id="SKB63546.1"/>
    </source>
</evidence>
<dbReference type="STRING" id="623280.SAMN05660226_02401"/>
<proteinExistence type="predicted"/>